<keyword evidence="4 11" id="KW-0963">Cytoplasm</keyword>
<dbReference type="Pfam" id="PF05746">
    <property type="entry name" value="DALR_1"/>
    <property type="match status" value="1"/>
</dbReference>
<dbReference type="GO" id="GO:0004820">
    <property type="term" value="F:glycine-tRNA ligase activity"/>
    <property type="evidence" value="ECO:0007669"/>
    <property type="project" value="UniProtKB-UniRule"/>
</dbReference>
<comment type="caution">
    <text evidence="13">The sequence shown here is derived from an EMBL/GenBank/DDBJ whole genome shotgun (WGS) entry which is preliminary data.</text>
</comment>
<dbReference type="GO" id="GO:0004814">
    <property type="term" value="F:arginine-tRNA ligase activity"/>
    <property type="evidence" value="ECO:0007669"/>
    <property type="project" value="InterPro"/>
</dbReference>
<comment type="catalytic activity">
    <reaction evidence="10 11">
        <text>tRNA(Gly) + glycine + ATP = glycyl-tRNA(Gly) + AMP + diphosphate</text>
        <dbReference type="Rhea" id="RHEA:16013"/>
        <dbReference type="Rhea" id="RHEA-COMP:9664"/>
        <dbReference type="Rhea" id="RHEA-COMP:9683"/>
        <dbReference type="ChEBI" id="CHEBI:30616"/>
        <dbReference type="ChEBI" id="CHEBI:33019"/>
        <dbReference type="ChEBI" id="CHEBI:57305"/>
        <dbReference type="ChEBI" id="CHEBI:78442"/>
        <dbReference type="ChEBI" id="CHEBI:78522"/>
        <dbReference type="ChEBI" id="CHEBI:456215"/>
        <dbReference type="EC" id="6.1.1.14"/>
    </reaction>
</comment>
<dbReference type="Proteomes" id="UP000529946">
    <property type="component" value="Unassembled WGS sequence"/>
</dbReference>
<keyword evidence="6 11" id="KW-0547">Nucleotide-binding</keyword>
<dbReference type="InterPro" id="IPR015944">
    <property type="entry name" value="Gly-tRNA-synth_bsu"/>
</dbReference>
<evidence type="ECO:0000256" key="1">
    <source>
        <dbReference type="ARBA" id="ARBA00004496"/>
    </source>
</evidence>
<dbReference type="InterPro" id="IPR008909">
    <property type="entry name" value="DALR_anticod-bd"/>
</dbReference>
<organism evidence="13 14">
    <name type="scientific">Brevundimonas lenta</name>
    <dbReference type="NCBI Taxonomy" id="424796"/>
    <lineage>
        <taxon>Bacteria</taxon>
        <taxon>Pseudomonadati</taxon>
        <taxon>Pseudomonadota</taxon>
        <taxon>Alphaproteobacteria</taxon>
        <taxon>Caulobacterales</taxon>
        <taxon>Caulobacteraceae</taxon>
        <taxon>Brevundimonas</taxon>
    </lineage>
</organism>
<dbReference type="NCBIfam" id="TIGR00211">
    <property type="entry name" value="glyS"/>
    <property type="match status" value="1"/>
</dbReference>
<gene>
    <name evidence="11" type="primary">glyS</name>
    <name evidence="13" type="ORF">GGR12_002699</name>
</gene>
<keyword evidence="7 11" id="KW-0067">ATP-binding</keyword>
<dbReference type="PRINTS" id="PR01045">
    <property type="entry name" value="TRNASYNTHGB"/>
</dbReference>
<evidence type="ECO:0000313" key="13">
    <source>
        <dbReference type="EMBL" id="MBB4083811.1"/>
    </source>
</evidence>
<dbReference type="PANTHER" id="PTHR30075:SF2">
    <property type="entry name" value="GLYCINE--TRNA LIGASE, CHLOROPLASTIC_MITOCHONDRIAL 2"/>
    <property type="match status" value="1"/>
</dbReference>
<reference evidence="13 14" key="1">
    <citation type="submission" date="2020-08" db="EMBL/GenBank/DDBJ databases">
        <title>Genomic Encyclopedia of Type Strains, Phase IV (KMG-IV): sequencing the most valuable type-strain genomes for metagenomic binning, comparative biology and taxonomic classification.</title>
        <authorList>
            <person name="Goeker M."/>
        </authorList>
    </citation>
    <scope>NUCLEOTIDE SEQUENCE [LARGE SCALE GENOMIC DNA]</scope>
    <source>
        <strain evidence="13 14">DSM 23960</strain>
    </source>
</reference>
<dbReference type="HAMAP" id="MF_00255">
    <property type="entry name" value="Gly_tRNA_synth_beta"/>
    <property type="match status" value="1"/>
</dbReference>
<feature type="domain" description="DALR anticodon binding" evidence="12">
    <location>
        <begin position="653"/>
        <end position="755"/>
    </location>
</feature>
<proteinExistence type="inferred from homology"/>
<comment type="subunit">
    <text evidence="3 11">Tetramer of two alpha and two beta subunits.</text>
</comment>
<comment type="subcellular location">
    <subcellularLocation>
        <location evidence="1 11">Cytoplasm</location>
    </subcellularLocation>
</comment>
<keyword evidence="14" id="KW-1185">Reference proteome</keyword>
<dbReference type="PROSITE" id="PS50861">
    <property type="entry name" value="AA_TRNA_LIGASE_II_GLYAB"/>
    <property type="match status" value="1"/>
</dbReference>
<dbReference type="EC" id="6.1.1.14" evidence="11"/>
<comment type="similarity">
    <text evidence="2 11">Belongs to the class-II aminoacyl-tRNA synthetase family.</text>
</comment>
<evidence type="ECO:0000256" key="7">
    <source>
        <dbReference type="ARBA" id="ARBA00022840"/>
    </source>
</evidence>
<evidence type="ECO:0000256" key="3">
    <source>
        <dbReference type="ARBA" id="ARBA00011209"/>
    </source>
</evidence>
<dbReference type="SUPFAM" id="SSF109604">
    <property type="entry name" value="HD-domain/PDEase-like"/>
    <property type="match status" value="1"/>
</dbReference>
<evidence type="ECO:0000256" key="2">
    <source>
        <dbReference type="ARBA" id="ARBA00008226"/>
    </source>
</evidence>
<dbReference type="GO" id="GO:0005829">
    <property type="term" value="C:cytosol"/>
    <property type="evidence" value="ECO:0007669"/>
    <property type="project" value="TreeGrafter"/>
</dbReference>
<evidence type="ECO:0000259" key="12">
    <source>
        <dbReference type="Pfam" id="PF05746"/>
    </source>
</evidence>
<name>A0A7W6JEU8_9CAUL</name>
<keyword evidence="5 11" id="KW-0436">Ligase</keyword>
<dbReference type="RefSeq" id="WP_183204959.1">
    <property type="nucleotide sequence ID" value="NZ_BAAAER010000003.1"/>
</dbReference>
<keyword evidence="8 11" id="KW-0648">Protein biosynthesis</keyword>
<accession>A0A7W6JEU8</accession>
<evidence type="ECO:0000256" key="11">
    <source>
        <dbReference type="HAMAP-Rule" id="MF_00255"/>
    </source>
</evidence>
<evidence type="ECO:0000256" key="9">
    <source>
        <dbReference type="ARBA" id="ARBA00023146"/>
    </source>
</evidence>
<dbReference type="PANTHER" id="PTHR30075">
    <property type="entry name" value="GLYCYL-TRNA SYNTHETASE"/>
    <property type="match status" value="1"/>
</dbReference>
<evidence type="ECO:0000313" key="14">
    <source>
        <dbReference type="Proteomes" id="UP000529946"/>
    </source>
</evidence>
<dbReference type="GO" id="GO:0006426">
    <property type="term" value="P:glycyl-tRNA aminoacylation"/>
    <property type="evidence" value="ECO:0007669"/>
    <property type="project" value="UniProtKB-UniRule"/>
</dbReference>
<protein>
    <recommendedName>
        <fullName evidence="11">Glycine--tRNA ligase beta subunit</fullName>
        <ecNumber evidence="11">6.1.1.14</ecNumber>
    </recommendedName>
    <alternativeName>
        <fullName evidence="11">Glycyl-tRNA synthetase beta subunit</fullName>
        <shortName evidence="11">GlyRS</shortName>
    </alternativeName>
</protein>
<evidence type="ECO:0000256" key="4">
    <source>
        <dbReference type="ARBA" id="ARBA00022490"/>
    </source>
</evidence>
<evidence type="ECO:0000256" key="10">
    <source>
        <dbReference type="ARBA" id="ARBA00047937"/>
    </source>
</evidence>
<evidence type="ECO:0000256" key="5">
    <source>
        <dbReference type="ARBA" id="ARBA00022598"/>
    </source>
</evidence>
<evidence type="ECO:0000256" key="6">
    <source>
        <dbReference type="ARBA" id="ARBA00022741"/>
    </source>
</evidence>
<keyword evidence="9 11" id="KW-0030">Aminoacyl-tRNA synthetase</keyword>
<dbReference type="GO" id="GO:0005524">
    <property type="term" value="F:ATP binding"/>
    <property type="evidence" value="ECO:0007669"/>
    <property type="project" value="UniProtKB-UniRule"/>
</dbReference>
<dbReference type="Pfam" id="PF02092">
    <property type="entry name" value="tRNA_synt_2f"/>
    <property type="match status" value="1"/>
</dbReference>
<dbReference type="EMBL" id="JACIDM010000003">
    <property type="protein sequence ID" value="MBB4083811.1"/>
    <property type="molecule type" value="Genomic_DNA"/>
</dbReference>
<dbReference type="AlphaFoldDB" id="A0A7W6JEU8"/>
<evidence type="ECO:0000256" key="8">
    <source>
        <dbReference type="ARBA" id="ARBA00022917"/>
    </source>
</evidence>
<dbReference type="InterPro" id="IPR006194">
    <property type="entry name" value="Gly-tRNA-synth_heterodimer"/>
</dbReference>
<sequence length="766" mass="83673">MPQLLLELFSEEIPARMQQGAARDLERMAAERLKAAGLSYDSLITFAGPRRLTLVVEGLPAATPDREEELKGPKASAPEQALEGFLRKTGLTRDQLVERDGVLFAVISQKGQSTAALIPGMVDSIVRTFPWPKSMRWGSGTLRWVRPLKRIVALFDGHVVPFDIDGIASGDTTEGHRFLGSGQPFAVKNFEDYRAHLEKQFVLLDVADRKLRILEAAQKVCADKGLALVDDDGLLDEVAGLAEWPTPILGDMDPQFLDLPPEVVRLSMKVHQKYFAVRDPAKHGLAPHFVVVANVEATDGGKALAAGNSRVLSARLNDARFFWDEDRKTGFEAWSNKLSGVTFHAKLGTLAERVDRIAALAREIARTMKGQGMDIDPEQAFAAAKLAKADLASGMVGEFPELQGIMGGYYARAEGQPDAIADAIRDHYKPQGPGDSVPTAPLTVAVSLAEKLDTLVGFFAIDEKPTGSKDPFALRRAALGVIRLVLENGLRAQLSSLIDGVIWDHVKRWDNQYYSVLGVSEVRQEGYQDGAPDKPEFVRDFRHVRSPTSLSEFEDFAKLVFIGAEWSGVDGVETERFLNGVADRWFDPPIQIRANLLAFFADRLKVLLRDQGKRHDLVDAVFALGDDDLVRIVRRVEALDAFLATDDGANLLAGYKRASNILKAEEKKGPLPTGMVETGMADQPAEETALAFASAAAQSAVDQALETEDFAAAMRALAALRAPVDAFFDKVMVNSDVPAERDNRLKLLGQVRAVMGRVADFGQIAG</sequence>
<dbReference type="GO" id="GO:0006420">
    <property type="term" value="P:arginyl-tRNA aminoacylation"/>
    <property type="evidence" value="ECO:0007669"/>
    <property type="project" value="InterPro"/>
</dbReference>